<evidence type="ECO:0000313" key="1">
    <source>
        <dbReference type="EMBL" id="TMI77893.1"/>
    </source>
</evidence>
<name>A0A537J2Z8_9BACT</name>
<evidence type="ECO:0000313" key="2">
    <source>
        <dbReference type="Proteomes" id="UP000318093"/>
    </source>
</evidence>
<dbReference type="EMBL" id="VBAN01000470">
    <property type="protein sequence ID" value="TMI77893.1"/>
    <property type="molecule type" value="Genomic_DNA"/>
</dbReference>
<proteinExistence type="predicted"/>
<reference evidence="1 2" key="1">
    <citation type="journal article" date="2019" name="Nat. Microbiol.">
        <title>Mediterranean grassland soil C-N compound turnover is dependent on rainfall and depth, and is mediated by genomically divergent microorganisms.</title>
        <authorList>
            <person name="Diamond S."/>
            <person name="Andeer P.F."/>
            <person name="Li Z."/>
            <person name="Crits-Christoph A."/>
            <person name="Burstein D."/>
            <person name="Anantharaman K."/>
            <person name="Lane K.R."/>
            <person name="Thomas B.C."/>
            <person name="Pan C."/>
            <person name="Northen T.R."/>
            <person name="Banfield J.F."/>
        </authorList>
    </citation>
    <scope>NUCLEOTIDE SEQUENCE [LARGE SCALE GENOMIC DNA]</scope>
    <source>
        <strain evidence="1">NP_6</strain>
    </source>
</reference>
<protein>
    <submittedName>
        <fullName evidence="1">Uncharacterized protein</fullName>
    </submittedName>
</protein>
<organism evidence="1 2">
    <name type="scientific">Candidatus Segetimicrobium genomatis</name>
    <dbReference type="NCBI Taxonomy" id="2569760"/>
    <lineage>
        <taxon>Bacteria</taxon>
        <taxon>Bacillati</taxon>
        <taxon>Candidatus Sysuimicrobiota</taxon>
        <taxon>Candidatus Sysuimicrobiia</taxon>
        <taxon>Candidatus Sysuimicrobiales</taxon>
        <taxon>Candidatus Segetimicrobiaceae</taxon>
        <taxon>Candidatus Segetimicrobium</taxon>
    </lineage>
</organism>
<dbReference type="Proteomes" id="UP000318093">
    <property type="component" value="Unassembled WGS sequence"/>
</dbReference>
<comment type="caution">
    <text evidence="1">The sequence shown here is derived from an EMBL/GenBank/DDBJ whole genome shotgun (WGS) entry which is preliminary data.</text>
</comment>
<accession>A0A537J2Z8</accession>
<dbReference type="AlphaFoldDB" id="A0A537J2Z8"/>
<sequence>MVRTAWRRVYRAQRPAMQPVTRDALRLESTPARRRTVTGIGARDGTVAAPGRGWRVMRFGRLIRRETFPWLT</sequence>
<gene>
    <name evidence="1" type="ORF">E6H03_13050</name>
</gene>